<dbReference type="EMBL" id="JACGWU010000009">
    <property type="protein sequence ID" value="MBA8829979.1"/>
    <property type="molecule type" value="Genomic_DNA"/>
</dbReference>
<dbReference type="GO" id="GO:0010181">
    <property type="term" value="F:FMN binding"/>
    <property type="evidence" value="ECO:0007669"/>
    <property type="project" value="InterPro"/>
</dbReference>
<proteinExistence type="predicted"/>
<dbReference type="GO" id="GO:0016020">
    <property type="term" value="C:membrane"/>
    <property type="evidence" value="ECO:0007669"/>
    <property type="project" value="InterPro"/>
</dbReference>
<dbReference type="Pfam" id="PF04205">
    <property type="entry name" value="FMN_bind"/>
    <property type="match status" value="1"/>
</dbReference>
<evidence type="ECO:0000256" key="1">
    <source>
        <dbReference type="SAM" id="MobiDB-lite"/>
    </source>
</evidence>
<reference evidence="3 4" key="1">
    <citation type="submission" date="2020-07" db="EMBL/GenBank/DDBJ databases">
        <title>Sequencing the genomes of 1000 actinobacteria strains.</title>
        <authorList>
            <person name="Klenk H.-P."/>
        </authorList>
    </citation>
    <scope>NUCLEOTIDE SEQUENCE [LARGE SCALE GENOMIC DNA]</scope>
    <source>
        <strain evidence="3 4">DSM 23737</strain>
    </source>
</reference>
<organism evidence="3 4">
    <name type="scientific">Alpinimonas psychrophila</name>
    <dbReference type="NCBI Taxonomy" id="748908"/>
    <lineage>
        <taxon>Bacteria</taxon>
        <taxon>Bacillati</taxon>
        <taxon>Actinomycetota</taxon>
        <taxon>Actinomycetes</taxon>
        <taxon>Micrococcales</taxon>
        <taxon>Microbacteriaceae</taxon>
        <taxon>Alpinimonas</taxon>
    </lineage>
</organism>
<dbReference type="InterPro" id="IPR007329">
    <property type="entry name" value="FMN-bd"/>
</dbReference>
<feature type="region of interest" description="Disordered" evidence="1">
    <location>
        <begin position="37"/>
        <end position="74"/>
    </location>
</feature>
<sequence>MRARSAFFAGAGSVAILAIGWQAGVGTLLSSLPTSAPVASGPSASAGNATGTGTTGTTSNASSSPSTSATAPMASAPMAMASGAADGTYNGQTINTRYGTIQVNVVIAGGKIADIVAVKLTDQGRESVSISNQAAPMVRQEVLSAQSAKVSNIGGATYTTQGYLRSLQSALDAAGFTG</sequence>
<feature type="domain" description="FMN-binding" evidence="2">
    <location>
        <begin position="97"/>
        <end position="174"/>
    </location>
</feature>
<dbReference type="SMART" id="SM00900">
    <property type="entry name" value="FMN_bind"/>
    <property type="match status" value="1"/>
</dbReference>
<gene>
    <name evidence="3" type="ORF">FB555_002106</name>
</gene>
<evidence type="ECO:0000313" key="4">
    <source>
        <dbReference type="Proteomes" id="UP000524237"/>
    </source>
</evidence>
<accession>A0A7W3JVH2</accession>
<dbReference type="Gene3D" id="3.90.1010.20">
    <property type="match status" value="1"/>
</dbReference>
<protein>
    <submittedName>
        <fullName evidence="3">Uncharacterized protein with FMN-binding domain</fullName>
    </submittedName>
</protein>
<evidence type="ECO:0000313" key="3">
    <source>
        <dbReference type="EMBL" id="MBA8829979.1"/>
    </source>
</evidence>
<comment type="caution">
    <text evidence="3">The sequence shown here is derived from an EMBL/GenBank/DDBJ whole genome shotgun (WGS) entry which is preliminary data.</text>
</comment>
<keyword evidence="4" id="KW-1185">Reference proteome</keyword>
<evidence type="ECO:0000259" key="2">
    <source>
        <dbReference type="SMART" id="SM00900"/>
    </source>
</evidence>
<name>A0A7W3JVH2_9MICO</name>
<dbReference type="RefSeq" id="WP_182485393.1">
    <property type="nucleotide sequence ID" value="NZ_JACGWU010000009.1"/>
</dbReference>
<dbReference type="AlphaFoldDB" id="A0A7W3JVH2"/>
<dbReference type="Proteomes" id="UP000524237">
    <property type="component" value="Unassembled WGS sequence"/>
</dbReference>